<dbReference type="PROSITE" id="PS51257">
    <property type="entry name" value="PROKAR_LIPOPROTEIN"/>
    <property type="match status" value="1"/>
</dbReference>
<reference evidence="1" key="2">
    <citation type="submission" date="2023-01" db="EMBL/GenBank/DDBJ databases">
        <title>Draft genome sequence of Pseudoalteromonas tetraodonis strain NBRC 103034.</title>
        <authorList>
            <person name="Sun Q."/>
            <person name="Mori K."/>
        </authorList>
    </citation>
    <scope>NUCLEOTIDE SEQUENCE</scope>
    <source>
        <strain evidence="1">NBRC 103034</strain>
    </source>
</reference>
<comment type="caution">
    <text evidence="1">The sequence shown here is derived from an EMBL/GenBank/DDBJ whole genome shotgun (WGS) entry which is preliminary data.</text>
</comment>
<evidence type="ECO:0008006" key="3">
    <source>
        <dbReference type="Google" id="ProtNLM"/>
    </source>
</evidence>
<accession>A0AA37S4D0</accession>
<evidence type="ECO:0000313" key="2">
    <source>
        <dbReference type="Proteomes" id="UP001161408"/>
    </source>
</evidence>
<gene>
    <name evidence="1" type="ORF">GCM10007914_30730</name>
</gene>
<keyword evidence="2" id="KW-1185">Reference proteome</keyword>
<sequence length="220" mass="24435">MLKKLTITATFLSILSGCTIQNSFPVEYHKKTIESVEVKNIDSIGVTQWRDKRNLATVKDELAEKAVMRMGPATIGMTSDGQEFVRVADFIRNAFIDELQSLGVNAKKIDIIPASSEAKLLSNIAINNQVEMLISADLMSFDVNCHGAWTLDCNRNVSFSLSLVNKLGEELITRELFDATMANNEGMGVLHKTLLDQLTNEVMRSALKKAVIRTVEEINK</sequence>
<dbReference type="Proteomes" id="UP001161408">
    <property type="component" value="Unassembled WGS sequence"/>
</dbReference>
<dbReference type="RefSeq" id="WP_036955386.1">
    <property type="nucleotide sequence ID" value="NZ_BJXY01000009.1"/>
</dbReference>
<name>A0AA37S4D0_9GAMM</name>
<proteinExistence type="predicted"/>
<organism evidence="1 2">
    <name type="scientific">Pseudoalteromonas tetraodonis GFC</name>
    <dbReference type="NCBI Taxonomy" id="1315271"/>
    <lineage>
        <taxon>Bacteria</taxon>
        <taxon>Pseudomonadati</taxon>
        <taxon>Pseudomonadota</taxon>
        <taxon>Gammaproteobacteria</taxon>
        <taxon>Alteromonadales</taxon>
        <taxon>Pseudoalteromonadaceae</taxon>
        <taxon>Pseudoalteromonas</taxon>
    </lineage>
</organism>
<dbReference type="EMBL" id="BSNE01000020">
    <property type="protein sequence ID" value="GLQ04192.1"/>
    <property type="molecule type" value="Genomic_DNA"/>
</dbReference>
<reference evidence="1" key="1">
    <citation type="journal article" date="2014" name="Int. J. Syst. Evol. Microbiol.">
        <title>Complete genome sequence of Corynebacterium casei LMG S-19264T (=DSM 44701T), isolated from a smear-ripened cheese.</title>
        <authorList>
            <consortium name="US DOE Joint Genome Institute (JGI-PGF)"/>
            <person name="Walter F."/>
            <person name="Albersmeier A."/>
            <person name="Kalinowski J."/>
            <person name="Ruckert C."/>
        </authorList>
    </citation>
    <scope>NUCLEOTIDE SEQUENCE</scope>
    <source>
        <strain evidence="1">NBRC 103034</strain>
    </source>
</reference>
<protein>
    <recommendedName>
        <fullName evidence="3">Lipoprotein</fullName>
    </recommendedName>
</protein>
<evidence type="ECO:0000313" key="1">
    <source>
        <dbReference type="EMBL" id="GLQ04192.1"/>
    </source>
</evidence>
<dbReference type="AlphaFoldDB" id="A0AA37S4D0"/>